<reference evidence="1 2" key="1">
    <citation type="submission" date="2020-08" db="EMBL/GenBank/DDBJ databases">
        <title>Genomic Encyclopedia of Type Strains, Phase IV (KMG-IV): sequencing the most valuable type-strain genomes for metagenomic binning, comparative biology and taxonomic classification.</title>
        <authorList>
            <person name="Goeker M."/>
        </authorList>
    </citation>
    <scope>NUCLEOTIDE SEQUENCE [LARGE SCALE GENOMIC DNA]</scope>
    <source>
        <strain evidence="1 2">DSM 17976</strain>
    </source>
</reference>
<proteinExistence type="predicted"/>
<dbReference type="Proteomes" id="UP000541352">
    <property type="component" value="Unassembled WGS sequence"/>
</dbReference>
<organism evidence="1 2">
    <name type="scientific">Runella defluvii</name>
    <dbReference type="NCBI Taxonomy" id="370973"/>
    <lineage>
        <taxon>Bacteria</taxon>
        <taxon>Pseudomonadati</taxon>
        <taxon>Bacteroidota</taxon>
        <taxon>Cytophagia</taxon>
        <taxon>Cytophagales</taxon>
        <taxon>Spirosomataceae</taxon>
        <taxon>Runella</taxon>
    </lineage>
</organism>
<dbReference type="RefSeq" id="WP_229601313.1">
    <property type="nucleotide sequence ID" value="NZ_JACIBY010000004.1"/>
</dbReference>
<gene>
    <name evidence="1" type="ORF">FHS57_002105</name>
</gene>
<dbReference type="EMBL" id="JACIBY010000004">
    <property type="protein sequence ID" value="MBB3838100.1"/>
    <property type="molecule type" value="Genomic_DNA"/>
</dbReference>
<evidence type="ECO:0000313" key="1">
    <source>
        <dbReference type="EMBL" id="MBB3838100.1"/>
    </source>
</evidence>
<comment type="caution">
    <text evidence="1">The sequence shown here is derived from an EMBL/GenBank/DDBJ whole genome shotgun (WGS) entry which is preliminary data.</text>
</comment>
<name>A0A7W5ZJ65_9BACT</name>
<protein>
    <submittedName>
        <fullName evidence="1">Uncharacterized protein YdeI (YjbR/CyaY-like superfamily)</fullName>
    </submittedName>
</protein>
<evidence type="ECO:0000313" key="2">
    <source>
        <dbReference type="Proteomes" id="UP000541352"/>
    </source>
</evidence>
<dbReference type="AlphaFoldDB" id="A0A7W5ZJ65"/>
<dbReference type="Pfam" id="PF13376">
    <property type="entry name" value="OmdA"/>
    <property type="match status" value="1"/>
</dbReference>
<sequence>MPLPLAMTIDVFYPKNSAEWRAWLEQNHQSQQAVWVVFYKKSSAIPSITWSEAVDVALCFGWIDSKKVTVDSEKSHQFFCPRKAKSTWSKINKVKVDQLIEAGLMTEAGFASIEVAKRNGSWTMLDDVEALVIPPDLEQALVGQEGLMTQFLGLSKSAKKELLARLLFAKRPETRQKRIDEMMVLLNQKSTKG</sequence>
<accession>A0A7W5ZJ65</accession>
<keyword evidence="2" id="KW-1185">Reference proteome</keyword>